<proteinExistence type="predicted"/>
<protein>
    <recommendedName>
        <fullName evidence="4">Histidine acid phosphatase family protein</fullName>
    </recommendedName>
</protein>
<dbReference type="EMBL" id="ASPP01028230">
    <property type="protein sequence ID" value="ETO05357.1"/>
    <property type="molecule type" value="Genomic_DNA"/>
</dbReference>
<dbReference type="PANTHER" id="PTHR11567:SF110">
    <property type="entry name" value="2-PHOSPHOXYLOSE PHOSPHATASE 1"/>
    <property type="match status" value="1"/>
</dbReference>
<keyword evidence="3" id="KW-1185">Reference proteome</keyword>
<dbReference type="Gene3D" id="3.40.50.1240">
    <property type="entry name" value="Phosphoglycerate mutase-like"/>
    <property type="match status" value="1"/>
</dbReference>
<dbReference type="SUPFAM" id="SSF53254">
    <property type="entry name" value="Phosphoglycerate mutase-like"/>
    <property type="match status" value="1"/>
</dbReference>
<dbReference type="GO" id="GO:0016791">
    <property type="term" value="F:phosphatase activity"/>
    <property type="evidence" value="ECO:0007669"/>
    <property type="project" value="TreeGrafter"/>
</dbReference>
<dbReference type="InterPro" id="IPR050645">
    <property type="entry name" value="Histidine_acid_phosphatase"/>
</dbReference>
<sequence>MTHRTGENKSIAIHVDLDKSFFYPFSKLCPKWGQIRQRNSAYLEANSDKKFIWLKEKLASSFARKASDLDWNYLAEALLCRIAYQKDLPPDIPQETILKYCDYIAQRMVYQYSCDDESCRLAFGVLLDKLVHSMKHDDGMLRIASCHDGTILALLAALKKDDLGWPSYAATVTFE</sequence>
<accession>X6LW43</accession>
<dbReference type="OrthoDB" id="10257284at2759"/>
<keyword evidence="1" id="KW-0378">Hydrolase</keyword>
<evidence type="ECO:0000256" key="1">
    <source>
        <dbReference type="ARBA" id="ARBA00022801"/>
    </source>
</evidence>
<evidence type="ECO:0008006" key="4">
    <source>
        <dbReference type="Google" id="ProtNLM"/>
    </source>
</evidence>
<dbReference type="PANTHER" id="PTHR11567">
    <property type="entry name" value="ACID PHOSPHATASE-RELATED"/>
    <property type="match status" value="1"/>
</dbReference>
<evidence type="ECO:0000313" key="3">
    <source>
        <dbReference type="Proteomes" id="UP000023152"/>
    </source>
</evidence>
<reference evidence="2 3" key="1">
    <citation type="journal article" date="2013" name="Curr. Biol.">
        <title>The Genome of the Foraminiferan Reticulomyxa filosa.</title>
        <authorList>
            <person name="Glockner G."/>
            <person name="Hulsmann N."/>
            <person name="Schleicher M."/>
            <person name="Noegel A.A."/>
            <person name="Eichinger L."/>
            <person name="Gallinger C."/>
            <person name="Pawlowski J."/>
            <person name="Sierra R."/>
            <person name="Euteneuer U."/>
            <person name="Pillet L."/>
            <person name="Moustafa A."/>
            <person name="Platzer M."/>
            <person name="Groth M."/>
            <person name="Szafranski K."/>
            <person name="Schliwa M."/>
        </authorList>
    </citation>
    <scope>NUCLEOTIDE SEQUENCE [LARGE SCALE GENOMIC DNA]</scope>
</reference>
<dbReference type="AlphaFoldDB" id="X6LW43"/>
<name>X6LW43_RETFI</name>
<comment type="caution">
    <text evidence="2">The sequence shown here is derived from an EMBL/GenBank/DDBJ whole genome shotgun (WGS) entry which is preliminary data.</text>
</comment>
<evidence type="ECO:0000313" key="2">
    <source>
        <dbReference type="EMBL" id="ETO05357.1"/>
    </source>
</evidence>
<dbReference type="InterPro" id="IPR029033">
    <property type="entry name" value="His_PPase_superfam"/>
</dbReference>
<organism evidence="2 3">
    <name type="scientific">Reticulomyxa filosa</name>
    <dbReference type="NCBI Taxonomy" id="46433"/>
    <lineage>
        <taxon>Eukaryota</taxon>
        <taxon>Sar</taxon>
        <taxon>Rhizaria</taxon>
        <taxon>Retaria</taxon>
        <taxon>Foraminifera</taxon>
        <taxon>Monothalamids</taxon>
        <taxon>Reticulomyxidae</taxon>
        <taxon>Reticulomyxa</taxon>
    </lineage>
</organism>
<gene>
    <name evidence="2" type="ORF">RFI_32039</name>
</gene>
<dbReference type="Proteomes" id="UP000023152">
    <property type="component" value="Unassembled WGS sequence"/>
</dbReference>
<feature type="non-terminal residue" evidence="2">
    <location>
        <position position="175"/>
    </location>
</feature>